<dbReference type="SMART" id="SM00957">
    <property type="entry name" value="SecA_DEAD"/>
    <property type="match status" value="1"/>
</dbReference>
<evidence type="ECO:0000256" key="1">
    <source>
        <dbReference type="ARBA" id="ARBA00004170"/>
    </source>
</evidence>
<evidence type="ECO:0000259" key="6">
    <source>
        <dbReference type="PROSITE" id="PS51196"/>
    </source>
</evidence>
<evidence type="ECO:0000256" key="3">
    <source>
        <dbReference type="ARBA" id="ARBA00022475"/>
    </source>
</evidence>
<dbReference type="Pfam" id="PF07516">
    <property type="entry name" value="SecA_SW"/>
    <property type="match status" value="1"/>
</dbReference>
<dbReference type="InterPro" id="IPR011116">
    <property type="entry name" value="SecA_Wing/Scaffold"/>
</dbReference>
<protein>
    <recommendedName>
        <fullName evidence="6">SecA family profile domain-containing protein</fullName>
    </recommendedName>
</protein>
<gene>
    <name evidence="7" type="ORF">GCM10022419_077120</name>
</gene>
<sequence>MLAGVAERGELGDTDLRTAMAELRSGHPAPGAALALAREAACRAGLGPVLPEHLAAAAALCCGCVVDMKDGRGRSIAAALAACCYAVRHADVHVITRLPPEAAEFGRFAPMYEQLGLRAALLTDGEWEVRKAAYTADVVYSGTYEPCYDYVRDNLAWDPQECVQRGRRVAILDRIDDILLRQGRAPAVIGDTVDESARCREFQEQIRPLRREVDFEVSGRLARLTPRGLRRLGLDDVPAPSSLVRRRMAEAALAAAHCFHRGEHYTVRDGVLAGQVPEGVRQALEAKEGVAVTGVRHTLGEILPWDYYRDYDTLVGLSPTAAVAAPALDELAGTAVVEVRNGAPPVLVGSNQATDGTMSRFLRQWVAEMLEFTDVRRRHREAMHDYRRTFLTGRDDDFAGRTLDSVVSGYVAARHPDAHGLHQDLSELYATPLTEDDLTGEKEQVLARVHADARAALERRWRDLGAEFAADLARRVTVIVIDRVWGEHLIALDYLSCRLTEDDPRDVRARYHRRAAALYDATVHQIHEHAMGYLFNLHVQDQ</sequence>
<dbReference type="InterPro" id="IPR036670">
    <property type="entry name" value="SecA_X-link_sf"/>
</dbReference>
<evidence type="ECO:0000256" key="4">
    <source>
        <dbReference type="ARBA" id="ARBA00022927"/>
    </source>
</evidence>
<keyword evidence="3" id="KW-1003">Cell membrane</keyword>
<keyword evidence="8" id="KW-1185">Reference proteome</keyword>
<dbReference type="SUPFAM" id="SSF52540">
    <property type="entry name" value="P-loop containing nucleoside triphosphate hydrolases"/>
    <property type="match status" value="1"/>
</dbReference>
<dbReference type="PANTHER" id="PTHR30612">
    <property type="entry name" value="SECA INNER MEMBRANE COMPONENT OF SEC PROTEIN SECRETION SYSTEM"/>
    <property type="match status" value="1"/>
</dbReference>
<evidence type="ECO:0000256" key="2">
    <source>
        <dbReference type="ARBA" id="ARBA00007650"/>
    </source>
</evidence>
<keyword evidence="3" id="KW-0472">Membrane</keyword>
<dbReference type="InterPro" id="IPR014018">
    <property type="entry name" value="SecA_motor_DEAD"/>
</dbReference>
<dbReference type="InterPro" id="IPR011130">
    <property type="entry name" value="SecA_preprotein_X-link_dom"/>
</dbReference>
<dbReference type="Pfam" id="PF07517">
    <property type="entry name" value="SecA_DEAD"/>
    <property type="match status" value="1"/>
</dbReference>
<dbReference type="SUPFAM" id="SSF81886">
    <property type="entry name" value="Helical scaffold and wing domains of SecA"/>
    <property type="match status" value="1"/>
</dbReference>
<dbReference type="Gene3D" id="3.90.1440.10">
    <property type="entry name" value="SecA, preprotein cross-linking domain"/>
    <property type="match status" value="1"/>
</dbReference>
<accession>A0ABP6YHT3</accession>
<comment type="caution">
    <text evidence="7">The sequence shown here is derived from an EMBL/GenBank/DDBJ whole genome shotgun (WGS) entry which is preliminary data.</text>
</comment>
<keyword evidence="4" id="KW-0813">Transport</keyword>
<dbReference type="Gene3D" id="1.10.3060.10">
    <property type="entry name" value="Helical scaffold and wing domains of SecA"/>
    <property type="match status" value="1"/>
</dbReference>
<name>A0ABP6YHT3_9ACTN</name>
<dbReference type="SMART" id="SM00958">
    <property type="entry name" value="SecA_PP_bind"/>
    <property type="match status" value="1"/>
</dbReference>
<comment type="similarity">
    <text evidence="2">Belongs to the SecA family.</text>
</comment>
<reference evidence="8" key="1">
    <citation type="journal article" date="2019" name="Int. J. Syst. Evol. Microbiol.">
        <title>The Global Catalogue of Microorganisms (GCM) 10K type strain sequencing project: providing services to taxonomists for standard genome sequencing and annotation.</title>
        <authorList>
            <consortium name="The Broad Institute Genomics Platform"/>
            <consortium name="The Broad Institute Genome Sequencing Center for Infectious Disease"/>
            <person name="Wu L."/>
            <person name="Ma J."/>
        </authorList>
    </citation>
    <scope>NUCLEOTIDE SEQUENCE [LARGE SCALE GENOMIC DNA]</scope>
    <source>
        <strain evidence="8">JCM 17326</strain>
    </source>
</reference>
<dbReference type="PROSITE" id="PS51196">
    <property type="entry name" value="SECA_MOTOR_DEAD"/>
    <property type="match status" value="1"/>
</dbReference>
<evidence type="ECO:0000313" key="8">
    <source>
        <dbReference type="Proteomes" id="UP001500630"/>
    </source>
</evidence>
<dbReference type="SUPFAM" id="SSF81767">
    <property type="entry name" value="Pre-protein crosslinking domain of SecA"/>
    <property type="match status" value="1"/>
</dbReference>
<dbReference type="InterPro" id="IPR036266">
    <property type="entry name" value="SecA_Wing/Scaffold_sf"/>
</dbReference>
<dbReference type="InterPro" id="IPR011115">
    <property type="entry name" value="SecA_DEAD"/>
</dbReference>
<dbReference type="PRINTS" id="PR00906">
    <property type="entry name" value="SECA"/>
</dbReference>
<dbReference type="InterPro" id="IPR000185">
    <property type="entry name" value="SecA"/>
</dbReference>
<dbReference type="EMBL" id="BAABDQ010000021">
    <property type="protein sequence ID" value="GAA3583916.1"/>
    <property type="molecule type" value="Genomic_DNA"/>
</dbReference>
<dbReference type="Gene3D" id="3.40.50.300">
    <property type="entry name" value="P-loop containing nucleotide triphosphate hydrolases"/>
    <property type="match status" value="1"/>
</dbReference>
<proteinExistence type="inferred from homology"/>
<dbReference type="PANTHER" id="PTHR30612:SF0">
    <property type="entry name" value="CHLOROPLAST PROTEIN-TRANSPORTING ATPASE"/>
    <property type="match status" value="1"/>
</dbReference>
<feature type="domain" description="SecA family profile" evidence="6">
    <location>
        <begin position="1"/>
        <end position="542"/>
    </location>
</feature>
<keyword evidence="5" id="KW-0811">Translocation</keyword>
<evidence type="ECO:0000313" key="7">
    <source>
        <dbReference type="EMBL" id="GAA3583916.1"/>
    </source>
</evidence>
<keyword evidence="4" id="KW-0653">Protein transport</keyword>
<dbReference type="Proteomes" id="UP001500630">
    <property type="component" value="Unassembled WGS sequence"/>
</dbReference>
<comment type="subcellular location">
    <subcellularLocation>
        <location evidence="1">Membrane</location>
        <topology evidence="1">Peripheral membrane protein</topology>
    </subcellularLocation>
</comment>
<organism evidence="7 8">
    <name type="scientific">Nonomuraea rosea</name>
    <dbReference type="NCBI Taxonomy" id="638574"/>
    <lineage>
        <taxon>Bacteria</taxon>
        <taxon>Bacillati</taxon>
        <taxon>Actinomycetota</taxon>
        <taxon>Actinomycetes</taxon>
        <taxon>Streptosporangiales</taxon>
        <taxon>Streptosporangiaceae</taxon>
        <taxon>Nonomuraea</taxon>
    </lineage>
</organism>
<evidence type="ECO:0000256" key="5">
    <source>
        <dbReference type="ARBA" id="ARBA00023010"/>
    </source>
</evidence>
<dbReference type="InterPro" id="IPR027417">
    <property type="entry name" value="P-loop_NTPase"/>
</dbReference>